<evidence type="ECO:0000313" key="3">
    <source>
        <dbReference type="EMBL" id="MDM7884563.1"/>
    </source>
</evidence>
<evidence type="ECO:0008006" key="5">
    <source>
        <dbReference type="Google" id="ProtNLM"/>
    </source>
</evidence>
<proteinExistence type="predicted"/>
<name>A0ABT7T4R9_9MICO</name>
<sequence>MTETVQSVAAPARAGVFGIGRRPATGAAEDRAPQRGARRGRNVPGVTPGQEPRVDLLPVEVHQDRRGRAIARRTWFGAGIVAALVVIATAAATVQSMGARSDLAAAQAETTSIQQQQQQYGEVRRVEQDTALAAAAQEVGGSTEIDWKSYLGQVQQLLPEGVAITALNIDSSSPMQSFDQSTAPLQGMRVATLNVTVSSPSIPSVPDWNERLTKLPGYVDSNIDSISRGSVVGDTAGTSSSTYQASISLHVNDGAYDGKYAEKSK</sequence>
<protein>
    <recommendedName>
        <fullName evidence="5">Tfp pilus assembly protein PilN</fullName>
    </recommendedName>
</protein>
<evidence type="ECO:0000256" key="1">
    <source>
        <dbReference type="SAM" id="MobiDB-lite"/>
    </source>
</evidence>
<dbReference type="EMBL" id="JAUCML010000003">
    <property type="protein sequence ID" value="MDM7884563.1"/>
    <property type="molecule type" value="Genomic_DNA"/>
</dbReference>
<feature type="region of interest" description="Disordered" evidence="1">
    <location>
        <begin position="20"/>
        <end position="52"/>
    </location>
</feature>
<gene>
    <name evidence="3" type="ORF">QUG92_05540</name>
</gene>
<accession>A0ABT7T4R9</accession>
<comment type="caution">
    <text evidence="3">The sequence shown here is derived from an EMBL/GenBank/DDBJ whole genome shotgun (WGS) entry which is preliminary data.</text>
</comment>
<keyword evidence="2" id="KW-1133">Transmembrane helix</keyword>
<evidence type="ECO:0000256" key="2">
    <source>
        <dbReference type="SAM" id="Phobius"/>
    </source>
</evidence>
<feature type="transmembrane region" description="Helical" evidence="2">
    <location>
        <begin position="75"/>
        <end position="94"/>
    </location>
</feature>
<evidence type="ECO:0000313" key="4">
    <source>
        <dbReference type="Proteomes" id="UP001237823"/>
    </source>
</evidence>
<dbReference type="RefSeq" id="WP_182045383.1">
    <property type="nucleotide sequence ID" value="NZ_JAUCML010000003.1"/>
</dbReference>
<dbReference type="Proteomes" id="UP001237823">
    <property type="component" value="Unassembled WGS sequence"/>
</dbReference>
<reference evidence="3 4" key="1">
    <citation type="submission" date="2023-06" db="EMBL/GenBank/DDBJ databases">
        <authorList>
            <person name="Feng G."/>
            <person name="Li J."/>
            <person name="Zhu H."/>
        </authorList>
    </citation>
    <scope>NUCLEOTIDE SEQUENCE [LARGE SCALE GENOMIC DNA]</scope>
    <source>
        <strain evidence="3 4">RHCKG23</strain>
    </source>
</reference>
<organism evidence="3 4">
    <name type="scientific">Curtobacterium citri</name>
    <dbReference type="NCBI Taxonomy" id="3055139"/>
    <lineage>
        <taxon>Bacteria</taxon>
        <taxon>Bacillati</taxon>
        <taxon>Actinomycetota</taxon>
        <taxon>Actinomycetes</taxon>
        <taxon>Micrococcales</taxon>
        <taxon>Microbacteriaceae</taxon>
        <taxon>Curtobacterium</taxon>
    </lineage>
</organism>
<keyword evidence="2" id="KW-0472">Membrane</keyword>
<keyword evidence="2" id="KW-0812">Transmembrane</keyword>
<keyword evidence="4" id="KW-1185">Reference proteome</keyword>